<feature type="region of interest" description="Disordered" evidence="1">
    <location>
        <begin position="1"/>
        <end position="28"/>
    </location>
</feature>
<comment type="caution">
    <text evidence="2">The sequence shown here is derived from an EMBL/GenBank/DDBJ whole genome shotgun (WGS) entry which is preliminary data.</text>
</comment>
<organism evidence="2 3">
    <name type="scientific">Tropilaelaps mercedesae</name>
    <dbReference type="NCBI Taxonomy" id="418985"/>
    <lineage>
        <taxon>Eukaryota</taxon>
        <taxon>Metazoa</taxon>
        <taxon>Ecdysozoa</taxon>
        <taxon>Arthropoda</taxon>
        <taxon>Chelicerata</taxon>
        <taxon>Arachnida</taxon>
        <taxon>Acari</taxon>
        <taxon>Parasitiformes</taxon>
        <taxon>Mesostigmata</taxon>
        <taxon>Gamasina</taxon>
        <taxon>Dermanyssoidea</taxon>
        <taxon>Laelapidae</taxon>
        <taxon>Tropilaelaps</taxon>
    </lineage>
</organism>
<feature type="compositionally biased region" description="Basic and acidic residues" evidence="1">
    <location>
        <begin position="75"/>
        <end position="98"/>
    </location>
</feature>
<dbReference type="Proteomes" id="UP000192247">
    <property type="component" value="Unassembled WGS sequence"/>
</dbReference>
<feature type="region of interest" description="Disordered" evidence="1">
    <location>
        <begin position="63"/>
        <end position="198"/>
    </location>
</feature>
<feature type="compositionally biased region" description="Basic and acidic residues" evidence="1">
    <location>
        <begin position="116"/>
        <end position="142"/>
    </location>
</feature>
<feature type="compositionally biased region" description="Basic and acidic residues" evidence="1">
    <location>
        <begin position="171"/>
        <end position="198"/>
    </location>
</feature>
<name>A0A1V9X0S4_9ACAR</name>
<dbReference type="AlphaFoldDB" id="A0A1V9X0S4"/>
<protein>
    <submittedName>
        <fullName evidence="2">Uncharacterized protein</fullName>
    </submittedName>
</protein>
<gene>
    <name evidence="2" type="ORF">BIW11_13836</name>
</gene>
<evidence type="ECO:0000256" key="1">
    <source>
        <dbReference type="SAM" id="MobiDB-lite"/>
    </source>
</evidence>
<keyword evidence="3" id="KW-1185">Reference proteome</keyword>
<evidence type="ECO:0000313" key="2">
    <source>
        <dbReference type="EMBL" id="OQR66932.1"/>
    </source>
</evidence>
<accession>A0A1V9X0S4</accession>
<dbReference type="InParanoid" id="A0A1V9X0S4"/>
<sequence>MTHENVEVAQANNAKPEVSETATKPVVEGKEAALKIETLNGKAAQEATGDKVGDAAEINGHITADAALSRAEASTSEKKDGEEKSGDEKSDEQKDQEKAKKKGKRFSFNKLMKMFSFKEKDRKKDKDDSTVKEDGDERKEAETPDEAQAGAAGDAKTEEQKGETVAAVAADEQKKPDEVGVGGDEKVDDSTKTEEKKE</sequence>
<dbReference type="EMBL" id="MNPL01030573">
    <property type="protein sequence ID" value="OQR66932.1"/>
    <property type="molecule type" value="Genomic_DNA"/>
</dbReference>
<proteinExistence type="predicted"/>
<reference evidence="2 3" key="1">
    <citation type="journal article" date="2017" name="Gigascience">
        <title>Draft genome of the honey bee ectoparasitic mite, Tropilaelaps mercedesae, is shaped by the parasitic life history.</title>
        <authorList>
            <person name="Dong X."/>
            <person name="Armstrong S.D."/>
            <person name="Xia D."/>
            <person name="Makepeace B.L."/>
            <person name="Darby A.C."/>
            <person name="Kadowaki T."/>
        </authorList>
    </citation>
    <scope>NUCLEOTIDE SEQUENCE [LARGE SCALE GENOMIC DNA]</scope>
    <source>
        <strain evidence="2">Wuxi-XJTLU</strain>
    </source>
</reference>
<evidence type="ECO:0000313" key="3">
    <source>
        <dbReference type="Proteomes" id="UP000192247"/>
    </source>
</evidence>
<dbReference type="OrthoDB" id="10601306at2759"/>